<sequence length="52" mass="5632">MLRYDPVQNEVLSAGGFAVPGAPVVAAHRSGYLPHGHNAGRRRTEGRILHRS</sequence>
<evidence type="ECO:0000313" key="2">
    <source>
        <dbReference type="EMBL" id="EXK77250.1"/>
    </source>
</evidence>
<dbReference type="Proteomes" id="UP000030663">
    <property type="component" value="Unassembled WGS sequence"/>
</dbReference>
<accession>X0B569</accession>
<proteinExistence type="predicted"/>
<keyword evidence="3" id="KW-1185">Reference proteome</keyword>
<feature type="region of interest" description="Disordered" evidence="1">
    <location>
        <begin position="30"/>
        <end position="52"/>
    </location>
</feature>
<dbReference type="AlphaFoldDB" id="X0B569"/>
<protein>
    <submittedName>
        <fullName evidence="2">Uncharacterized protein</fullName>
    </submittedName>
</protein>
<reference evidence="2 3" key="1">
    <citation type="submission" date="2011-11" db="EMBL/GenBank/DDBJ databases">
        <title>The Genome Sequence of Fusarium oxysporum PHW815.</title>
        <authorList>
            <consortium name="The Broad Institute Genome Sequencing Platform"/>
            <person name="Ma L.-J."/>
            <person name="Gale L.R."/>
            <person name="Schwartz D.C."/>
            <person name="Zhou S."/>
            <person name="Corby-Kistler H."/>
            <person name="Young S.K."/>
            <person name="Zeng Q."/>
            <person name="Gargeya S."/>
            <person name="Fitzgerald M."/>
            <person name="Haas B."/>
            <person name="Abouelleil A."/>
            <person name="Alvarado L."/>
            <person name="Arachchi H.M."/>
            <person name="Berlin A."/>
            <person name="Brown A."/>
            <person name="Chapman S.B."/>
            <person name="Chen Z."/>
            <person name="Dunbar C."/>
            <person name="Freedman E."/>
            <person name="Gearin G."/>
            <person name="Goldberg J."/>
            <person name="Griggs A."/>
            <person name="Gujja S."/>
            <person name="Heiman D."/>
            <person name="Howarth C."/>
            <person name="Larson L."/>
            <person name="Lui A."/>
            <person name="MacDonald P.J.P."/>
            <person name="Montmayeur A."/>
            <person name="Murphy C."/>
            <person name="Neiman D."/>
            <person name="Pearson M."/>
            <person name="Priest M."/>
            <person name="Roberts A."/>
            <person name="Saif S."/>
            <person name="Shea T."/>
            <person name="Shenoy N."/>
            <person name="Sisk P."/>
            <person name="Stolte C."/>
            <person name="Sykes S."/>
            <person name="Wortman J."/>
            <person name="Nusbaum C."/>
            <person name="Birren B."/>
        </authorList>
    </citation>
    <scope>NUCLEOTIDE SEQUENCE [LARGE SCALE GENOMIC DNA]</scope>
    <source>
        <strain evidence="2 3">54005</strain>
    </source>
</reference>
<evidence type="ECO:0000313" key="3">
    <source>
        <dbReference type="Proteomes" id="UP000030663"/>
    </source>
</evidence>
<gene>
    <name evidence="2" type="ORF">FOQG_18039</name>
</gene>
<dbReference type="HOGENOM" id="CLU_3087331_0_0_1"/>
<organism evidence="2 3">
    <name type="scientific">Fusarium oxysporum f. sp. raphani 54005</name>
    <dbReference type="NCBI Taxonomy" id="1089458"/>
    <lineage>
        <taxon>Eukaryota</taxon>
        <taxon>Fungi</taxon>
        <taxon>Dikarya</taxon>
        <taxon>Ascomycota</taxon>
        <taxon>Pezizomycotina</taxon>
        <taxon>Sordariomycetes</taxon>
        <taxon>Hypocreomycetidae</taxon>
        <taxon>Hypocreales</taxon>
        <taxon>Nectriaceae</taxon>
        <taxon>Fusarium</taxon>
        <taxon>Fusarium oxysporum species complex</taxon>
    </lineage>
</organism>
<dbReference type="EMBL" id="KI979402">
    <property type="protein sequence ID" value="EXK77250.1"/>
    <property type="molecule type" value="Genomic_DNA"/>
</dbReference>
<evidence type="ECO:0000256" key="1">
    <source>
        <dbReference type="SAM" id="MobiDB-lite"/>
    </source>
</evidence>
<name>X0B569_FUSOX</name>
<feature type="compositionally biased region" description="Basic and acidic residues" evidence="1">
    <location>
        <begin position="42"/>
        <end position="52"/>
    </location>
</feature>